<dbReference type="EMBL" id="QCYH01000001">
    <property type="protein sequence ID" value="PVA12031.1"/>
    <property type="molecule type" value="Genomic_DNA"/>
</dbReference>
<comment type="caution">
    <text evidence="3">The sequence shown here is derived from an EMBL/GenBank/DDBJ whole genome shotgun (WGS) entry which is preliminary data.</text>
</comment>
<feature type="compositionally biased region" description="Low complexity" evidence="1">
    <location>
        <begin position="102"/>
        <end position="111"/>
    </location>
</feature>
<dbReference type="OrthoDB" id="6197128at2"/>
<keyword evidence="4" id="KW-1185">Reference proteome</keyword>
<protein>
    <submittedName>
        <fullName evidence="3">Uncharacterized protein</fullName>
    </submittedName>
</protein>
<organism evidence="3 4">
    <name type="scientific">Pelagivirga sediminicola</name>
    <dbReference type="NCBI Taxonomy" id="2170575"/>
    <lineage>
        <taxon>Bacteria</taxon>
        <taxon>Pseudomonadati</taxon>
        <taxon>Pseudomonadota</taxon>
        <taxon>Alphaproteobacteria</taxon>
        <taxon>Rhodobacterales</taxon>
        <taxon>Paracoccaceae</taxon>
        <taxon>Pelagivirga</taxon>
    </lineage>
</organism>
<evidence type="ECO:0000256" key="2">
    <source>
        <dbReference type="SAM" id="Phobius"/>
    </source>
</evidence>
<dbReference type="AlphaFoldDB" id="A0A2T7GC91"/>
<name>A0A2T7GC91_9RHOB</name>
<proteinExistence type="predicted"/>
<accession>A0A2T7GC91</accession>
<keyword evidence="2" id="KW-1133">Transmembrane helix</keyword>
<sequence length="111" mass="12010">MKEIQDGDARLGCAELRREIDVNSAAVRGLIDEKQSKQTQNIVAGAAGAILFAPALFFMDLKGASAEEARAYQRRNQGLLNRYNARGCRPQIRIENEKPPQAATAKGAAAP</sequence>
<reference evidence="3 4" key="1">
    <citation type="submission" date="2018-04" db="EMBL/GenBank/DDBJ databases">
        <title>Pelagivirga bohaiensis gen. nov., sp. nov., a bacterium isolated from the Bohai Sea.</title>
        <authorList>
            <person name="Ji X."/>
        </authorList>
    </citation>
    <scope>NUCLEOTIDE SEQUENCE [LARGE SCALE GENOMIC DNA]</scope>
    <source>
        <strain evidence="3 4">BH-SD19</strain>
    </source>
</reference>
<evidence type="ECO:0000313" key="3">
    <source>
        <dbReference type="EMBL" id="PVA12031.1"/>
    </source>
</evidence>
<keyword evidence="2" id="KW-0812">Transmembrane</keyword>
<evidence type="ECO:0000313" key="4">
    <source>
        <dbReference type="Proteomes" id="UP000244446"/>
    </source>
</evidence>
<feature type="region of interest" description="Disordered" evidence="1">
    <location>
        <begin position="92"/>
        <end position="111"/>
    </location>
</feature>
<keyword evidence="2" id="KW-0472">Membrane</keyword>
<feature type="transmembrane region" description="Helical" evidence="2">
    <location>
        <begin position="42"/>
        <end position="61"/>
    </location>
</feature>
<dbReference type="Proteomes" id="UP000244446">
    <property type="component" value="Unassembled WGS sequence"/>
</dbReference>
<evidence type="ECO:0000256" key="1">
    <source>
        <dbReference type="SAM" id="MobiDB-lite"/>
    </source>
</evidence>
<gene>
    <name evidence="3" type="ORF">DC366_00420</name>
</gene>